<dbReference type="InterPro" id="IPR020617">
    <property type="entry name" value="Thiolase_C"/>
</dbReference>
<organism evidence="7 8">
    <name type="scientific">Streptomyces andamanensis</name>
    <dbReference type="NCBI Taxonomy" id="1565035"/>
    <lineage>
        <taxon>Bacteria</taxon>
        <taxon>Bacillati</taxon>
        <taxon>Actinomycetota</taxon>
        <taxon>Actinomycetes</taxon>
        <taxon>Kitasatosporales</taxon>
        <taxon>Streptomycetaceae</taxon>
        <taxon>Streptomyces</taxon>
    </lineage>
</organism>
<dbReference type="Proteomes" id="UP001595824">
    <property type="component" value="Unassembled WGS sequence"/>
</dbReference>
<dbReference type="InterPro" id="IPR002155">
    <property type="entry name" value="Thiolase"/>
</dbReference>
<comment type="similarity">
    <text evidence="1 4">Belongs to the thiolase-like superfamily. Thiolase family.</text>
</comment>
<dbReference type="Gene3D" id="3.40.47.10">
    <property type="match status" value="1"/>
</dbReference>
<reference evidence="8" key="1">
    <citation type="journal article" date="2019" name="Int. J. Syst. Evol. Microbiol.">
        <title>The Global Catalogue of Microorganisms (GCM) 10K type strain sequencing project: providing services to taxonomists for standard genome sequencing and annotation.</title>
        <authorList>
            <consortium name="The Broad Institute Genomics Platform"/>
            <consortium name="The Broad Institute Genome Sequencing Center for Infectious Disease"/>
            <person name="Wu L."/>
            <person name="Ma J."/>
        </authorList>
    </citation>
    <scope>NUCLEOTIDE SEQUENCE [LARGE SCALE GENOMIC DNA]</scope>
    <source>
        <strain evidence="8">PCU 347</strain>
    </source>
</reference>
<dbReference type="PANTHER" id="PTHR42689">
    <property type="entry name" value="ACETYL-COA ACYLTRANSFERASE FADA2 (3-KETOACYL-COA THIOLASE) (BETA-KETOTHIOLASE)-RELATED"/>
    <property type="match status" value="1"/>
</dbReference>
<dbReference type="InterPro" id="IPR020616">
    <property type="entry name" value="Thiolase_N"/>
</dbReference>
<evidence type="ECO:0000256" key="1">
    <source>
        <dbReference type="ARBA" id="ARBA00010982"/>
    </source>
</evidence>
<dbReference type="Pfam" id="PF00108">
    <property type="entry name" value="Thiolase_N"/>
    <property type="match status" value="1"/>
</dbReference>
<dbReference type="RefSeq" id="WP_381736785.1">
    <property type="nucleotide sequence ID" value="NZ_JBHSDP010000004.1"/>
</dbReference>
<evidence type="ECO:0000256" key="2">
    <source>
        <dbReference type="ARBA" id="ARBA00022679"/>
    </source>
</evidence>
<dbReference type="EC" id="2.3.1.9" evidence="7"/>
<keyword evidence="8" id="KW-1185">Reference proteome</keyword>
<dbReference type="PIRSF" id="PIRSF000429">
    <property type="entry name" value="Ac-CoA_Ac_transf"/>
    <property type="match status" value="1"/>
</dbReference>
<keyword evidence="2 4" id="KW-0808">Transferase</keyword>
<evidence type="ECO:0000256" key="3">
    <source>
        <dbReference type="ARBA" id="ARBA00023315"/>
    </source>
</evidence>
<dbReference type="CDD" id="cd00751">
    <property type="entry name" value="thiolase"/>
    <property type="match status" value="1"/>
</dbReference>
<keyword evidence="3 4" id="KW-0012">Acyltransferase</keyword>
<sequence length="430" mass="44906">MSPLRTESRGIRRVAVVGGARIPFARSDGPYATASDQEMLTAALDGLVERYGLQEPGAVGEFVAGAVLKHSRDFNLARETVLGSRLDARTPAYDIQQACGTGLQAVIAAANKIALGQTESAVAGGADTASDAPLGVNDELRRILLAARRARTTAARLRALAGIRPRHLVPDIPRNAEPRTGLSMGEHAAVTARAWGIGRAAQDALAAASHQRLAAAYDRGFFADLVVPFRGLERDQNLRPGSTVEKLAALKPVFGLDRPGATMTAGNSTPLTDGAATVLLASEEWARARGLEPLAHLTAYETAAVDFVHGDVAEGEDGLLMAPAYAVPRMLERAGLGIEDFDLVEIHEAFASQVLATLAAWEKRGLAPVDHARLNVAGSSLATGHPFAATGARIVATLARLLAEREGPARGLISVCAAGGQGVTAILERA</sequence>
<proteinExistence type="inferred from homology"/>
<evidence type="ECO:0000313" key="8">
    <source>
        <dbReference type="Proteomes" id="UP001595824"/>
    </source>
</evidence>
<dbReference type="PANTHER" id="PTHR42689:SF1">
    <property type="entry name" value="ACETYL-COA ACYLTRANSFERASE FADA2 (3-KETOACYL-COA THIOLASE) (BETA-KETOTHIOLASE)-RELATED"/>
    <property type="match status" value="1"/>
</dbReference>
<dbReference type="EMBL" id="JBHSDP010000004">
    <property type="protein sequence ID" value="MFC4326866.1"/>
    <property type="molecule type" value="Genomic_DNA"/>
</dbReference>
<dbReference type="NCBIfam" id="TIGR01930">
    <property type="entry name" value="AcCoA-C-Actrans"/>
    <property type="match status" value="1"/>
</dbReference>
<accession>A0ABV8T6S6</accession>
<dbReference type="GO" id="GO:0003985">
    <property type="term" value="F:acetyl-CoA C-acetyltransferase activity"/>
    <property type="evidence" value="ECO:0007669"/>
    <property type="project" value="UniProtKB-EC"/>
</dbReference>
<comment type="caution">
    <text evidence="7">The sequence shown here is derived from an EMBL/GenBank/DDBJ whole genome shotgun (WGS) entry which is preliminary data.</text>
</comment>
<dbReference type="InterPro" id="IPR016039">
    <property type="entry name" value="Thiolase-like"/>
</dbReference>
<evidence type="ECO:0000256" key="4">
    <source>
        <dbReference type="RuleBase" id="RU003557"/>
    </source>
</evidence>
<dbReference type="InterPro" id="IPR050521">
    <property type="entry name" value="3-ketoacyl-CoA_Thiolase"/>
</dbReference>
<feature type="domain" description="Thiolase C-terminal" evidence="6">
    <location>
        <begin position="310"/>
        <end position="429"/>
    </location>
</feature>
<dbReference type="NCBIfam" id="NF006740">
    <property type="entry name" value="PRK09268.1"/>
    <property type="match status" value="1"/>
</dbReference>
<evidence type="ECO:0000259" key="6">
    <source>
        <dbReference type="Pfam" id="PF02803"/>
    </source>
</evidence>
<evidence type="ECO:0000313" key="7">
    <source>
        <dbReference type="EMBL" id="MFC4326866.1"/>
    </source>
</evidence>
<gene>
    <name evidence="7" type="ORF">ACFPC0_03245</name>
</gene>
<name>A0ABV8T6S6_9ACTN</name>
<dbReference type="SUPFAM" id="SSF53901">
    <property type="entry name" value="Thiolase-like"/>
    <property type="match status" value="2"/>
</dbReference>
<protein>
    <submittedName>
        <fullName evidence="7">Acetyl-CoA C-acetyltransferase</fullName>
        <ecNumber evidence="7">2.3.1.9</ecNumber>
    </submittedName>
</protein>
<evidence type="ECO:0000259" key="5">
    <source>
        <dbReference type="Pfam" id="PF00108"/>
    </source>
</evidence>
<feature type="domain" description="Thiolase N-terminal" evidence="5">
    <location>
        <begin position="14"/>
        <end position="284"/>
    </location>
</feature>
<dbReference type="Pfam" id="PF02803">
    <property type="entry name" value="Thiolase_C"/>
    <property type="match status" value="1"/>
</dbReference>